<name>A0AAN9VWT5_9ORTH</name>
<gene>
    <name evidence="2" type="ORF">R5R35_009989</name>
</gene>
<comment type="caution">
    <text evidence="2">The sequence shown here is derived from an EMBL/GenBank/DDBJ whole genome shotgun (WGS) entry which is preliminary data.</text>
</comment>
<keyword evidence="3" id="KW-1185">Reference proteome</keyword>
<reference evidence="2 3" key="1">
    <citation type="submission" date="2024-03" db="EMBL/GenBank/DDBJ databases">
        <title>The genome assembly and annotation of the cricket Gryllus longicercus Weissman &amp; Gray.</title>
        <authorList>
            <person name="Szrajer S."/>
            <person name="Gray D."/>
            <person name="Ylla G."/>
        </authorList>
    </citation>
    <scope>NUCLEOTIDE SEQUENCE [LARGE SCALE GENOMIC DNA]</scope>
    <source>
        <strain evidence="2">DAG 2021-001</strain>
        <tissue evidence="2">Whole body minus gut</tissue>
    </source>
</reference>
<dbReference type="Proteomes" id="UP001378592">
    <property type="component" value="Unassembled WGS sequence"/>
</dbReference>
<proteinExistence type="predicted"/>
<dbReference type="PANTHER" id="PTHR21393:SF0">
    <property type="entry name" value="SMALL RIBOSOMAL SUBUNIT PROTEIN MS27"/>
    <property type="match status" value="1"/>
</dbReference>
<protein>
    <recommendedName>
        <fullName evidence="4">Mitochondrial 28S ribosomal protein S27</fullName>
    </recommendedName>
</protein>
<dbReference type="InterPro" id="IPR019266">
    <property type="entry name" value="Ribosomal_mS27"/>
</dbReference>
<evidence type="ECO:0000313" key="2">
    <source>
        <dbReference type="EMBL" id="KAK7869615.1"/>
    </source>
</evidence>
<evidence type="ECO:0000313" key="3">
    <source>
        <dbReference type="Proteomes" id="UP001378592"/>
    </source>
</evidence>
<dbReference type="Pfam" id="PF10037">
    <property type="entry name" value="MRP-S27"/>
    <property type="match status" value="1"/>
</dbReference>
<sequence length="438" mass="50699">MLTIVLALRLFGQKRQLYTLNAIYAGKRFFLSEAFQCKNVWDKRLQAPAIKNANLDELFLKLDEEFNHFGRASVVDIDVFANAVRNVTYTSELEDLIYKLQLSVNSLKPLPSTHHAVIRYFLETEQYEVLLKILSDRLVYGVFPDNFCLCLILDTFIKKKRIADAARVSCIHMQQEDWSNPLVTSLALFACHMYVQNPVPWEVEVEAKNSDREGKAPVEYIRYPYFDNSSEVQDPQLLIGKTLADIGASMSDGVGQTYRLVGLGLCRKWEEAVSFLEELFIASDKVRLFRGGVQVFKETFAKELNDKNDPDSKLRESLRRLVNKLDNQRLVTNYDLHTAIISLVEQAVARDENNIIKVQEALYKEWEMTREQLMKEDMETSKKPENLSVIQQGEAQLIQEELDLFFFGNSKKNELFLEKQGVSKQKEKTEEMLYNKKE</sequence>
<evidence type="ECO:0000256" key="1">
    <source>
        <dbReference type="ARBA" id="ARBA00004173"/>
    </source>
</evidence>
<dbReference type="GO" id="GO:0005739">
    <property type="term" value="C:mitochondrion"/>
    <property type="evidence" value="ECO:0007669"/>
    <property type="project" value="UniProtKB-SubCell"/>
</dbReference>
<dbReference type="InterPro" id="IPR034913">
    <property type="entry name" value="mS27/PTCD2"/>
</dbReference>
<dbReference type="EMBL" id="JAZDUA010000071">
    <property type="protein sequence ID" value="KAK7869615.1"/>
    <property type="molecule type" value="Genomic_DNA"/>
</dbReference>
<organism evidence="2 3">
    <name type="scientific">Gryllus longicercus</name>
    <dbReference type="NCBI Taxonomy" id="2509291"/>
    <lineage>
        <taxon>Eukaryota</taxon>
        <taxon>Metazoa</taxon>
        <taxon>Ecdysozoa</taxon>
        <taxon>Arthropoda</taxon>
        <taxon>Hexapoda</taxon>
        <taxon>Insecta</taxon>
        <taxon>Pterygota</taxon>
        <taxon>Neoptera</taxon>
        <taxon>Polyneoptera</taxon>
        <taxon>Orthoptera</taxon>
        <taxon>Ensifera</taxon>
        <taxon>Gryllidea</taxon>
        <taxon>Grylloidea</taxon>
        <taxon>Gryllidae</taxon>
        <taxon>Gryllinae</taxon>
        <taxon>Gryllus</taxon>
    </lineage>
</organism>
<dbReference type="PANTHER" id="PTHR21393">
    <property type="entry name" value="MITOCHONDRIAL 28S RIBOSOMAL PROTEIN S27"/>
    <property type="match status" value="1"/>
</dbReference>
<comment type="subcellular location">
    <subcellularLocation>
        <location evidence="1">Mitochondrion</location>
    </subcellularLocation>
</comment>
<accession>A0AAN9VWT5</accession>
<dbReference type="AlphaFoldDB" id="A0AAN9VWT5"/>
<evidence type="ECO:0008006" key="4">
    <source>
        <dbReference type="Google" id="ProtNLM"/>
    </source>
</evidence>